<sequence length="1035" mass="113653">MRDGPTGTITLLFADIEGPTLLRQDVGEQYACVLAECRQLLRTACQQAHGYEADAQRDALFFAFARAADAVSAAVVAQRALDSHVWSNHMMVRMRMGLHTGEPQRIDERYVGRDVHLVERILQAGHGGQVLLSQATRHLMEHNLPEGVSLRDLGKHRLKDFQQQNRLFQLVIADLPADFQPLLTLDPHPHPLPIQPTPFIGRKREVAAVQRLLLREEVRLLTLTGPGGSGKTRLALQVAPELRNSFPDGISFVNLASIRDAELVAPTIAQALGVKESPTQVLGEQLHAFLQEKQCLLLLDNFEQVMSAASILSDLLARCPQLKLLVTSRAVLHLLAEYEFAVPPLSLPDPTHLPELATLSQYEAVALFSARAQALQPEFQVNNTNASAIAEICARLDGLPLAIELAAARMKLLPPPALLARLESRLTVLAGGARDAPERHQTLRKTIEWSYRLLDADEQRLFRQLSVFAGGCTLEAIEAVCAAVDPQTPAIWQLDAIASLIDKSLLQQTEHETADPRLVMLETIQEYGQETLAAAGEAEVTRTAHAHYYLALAETAKQAWNSPQQAAWFARLEQEQGNLRAATNWLLEQGETDGVFRLLIALWWFWYAHEYRREGWNWLSRALEQSAGGEVSLRARVLWAAGSLAGSLGHFEQGEALCQESLALFRRLADMQGMGEASFHLAHLTFARWDLATARRQFEESLVFFGEGGDKTLMAWALGALALVVLYQGEYARVQPLAVQAGEMCQVVGDMTGIAMSLITQARAALWQGELVQAQTLVEKSLASVRETSIMSAQALALALQGEIVLAQGETATARLLMEQSHALWQELGNQGMLASIGSLRGKIFAAEADYTAAGTAYEESLRRGLAVVDLVPTIEGLAAVAAIQGKTRWAVRLWAAAATLRDSYGTPLPPLFRTDYERSLAAVRTQLGEQAFALAWAEGRGLTWEQALAAREIVAISHETTPLAKWPSRFPDGLTAREVEVLRLLAQGLTDAQIATQLIISSHTVNTHLKAIYGKIKVSSRSAATRYALEQHLA</sequence>
<dbReference type="Proteomes" id="UP000287352">
    <property type="component" value="Unassembled WGS sequence"/>
</dbReference>
<dbReference type="Pfam" id="PF00211">
    <property type="entry name" value="Guanylate_cyc"/>
    <property type="match status" value="1"/>
</dbReference>
<proteinExistence type="predicted"/>
<evidence type="ECO:0000313" key="4">
    <source>
        <dbReference type="Proteomes" id="UP000287352"/>
    </source>
</evidence>
<organism evidence="3 4">
    <name type="scientific">Tengunoibacter tsumagoiensis</name>
    <dbReference type="NCBI Taxonomy" id="2014871"/>
    <lineage>
        <taxon>Bacteria</taxon>
        <taxon>Bacillati</taxon>
        <taxon>Chloroflexota</taxon>
        <taxon>Ktedonobacteria</taxon>
        <taxon>Ktedonobacterales</taxon>
        <taxon>Dictyobacteraceae</taxon>
        <taxon>Tengunoibacter</taxon>
    </lineage>
</organism>
<dbReference type="GO" id="GO:0035556">
    <property type="term" value="P:intracellular signal transduction"/>
    <property type="evidence" value="ECO:0007669"/>
    <property type="project" value="InterPro"/>
</dbReference>
<evidence type="ECO:0000259" key="2">
    <source>
        <dbReference type="PROSITE" id="PS50125"/>
    </source>
</evidence>
<dbReference type="Pfam" id="PF00196">
    <property type="entry name" value="GerE"/>
    <property type="match status" value="1"/>
</dbReference>
<dbReference type="InterPro" id="IPR016032">
    <property type="entry name" value="Sig_transdc_resp-reg_C-effctor"/>
</dbReference>
<dbReference type="AlphaFoldDB" id="A0A402A932"/>
<dbReference type="InterPro" id="IPR000792">
    <property type="entry name" value="Tscrpt_reg_LuxR_C"/>
</dbReference>
<dbReference type="Gene3D" id="1.10.10.10">
    <property type="entry name" value="Winged helix-like DNA-binding domain superfamily/Winged helix DNA-binding domain"/>
    <property type="match status" value="1"/>
</dbReference>
<dbReference type="PROSITE" id="PS50125">
    <property type="entry name" value="GUANYLATE_CYCLASE_2"/>
    <property type="match status" value="1"/>
</dbReference>
<name>A0A402A932_9CHLR</name>
<comment type="caution">
    <text evidence="3">The sequence shown here is derived from an EMBL/GenBank/DDBJ whole genome shotgun (WGS) entry which is preliminary data.</text>
</comment>
<dbReference type="RefSeq" id="WP_126582910.1">
    <property type="nucleotide sequence ID" value="NZ_BIFR01000002.1"/>
</dbReference>
<evidence type="ECO:0008006" key="5">
    <source>
        <dbReference type="Google" id="ProtNLM"/>
    </source>
</evidence>
<dbReference type="Pfam" id="PF25872">
    <property type="entry name" value="HTH_77"/>
    <property type="match status" value="1"/>
</dbReference>
<dbReference type="GO" id="GO:0004016">
    <property type="term" value="F:adenylate cyclase activity"/>
    <property type="evidence" value="ECO:0007669"/>
    <property type="project" value="UniProtKB-ARBA"/>
</dbReference>
<dbReference type="PANTHER" id="PTHR47691">
    <property type="entry name" value="REGULATOR-RELATED"/>
    <property type="match status" value="1"/>
</dbReference>
<dbReference type="SMART" id="SM00421">
    <property type="entry name" value="HTH_LUXR"/>
    <property type="match status" value="1"/>
</dbReference>
<dbReference type="InterPro" id="IPR002182">
    <property type="entry name" value="NB-ARC"/>
</dbReference>
<dbReference type="GO" id="GO:0003677">
    <property type="term" value="F:DNA binding"/>
    <property type="evidence" value="ECO:0007669"/>
    <property type="project" value="InterPro"/>
</dbReference>
<dbReference type="EMBL" id="BIFR01000002">
    <property type="protein sequence ID" value="GCE15451.1"/>
    <property type="molecule type" value="Genomic_DNA"/>
</dbReference>
<dbReference type="InterPro" id="IPR029787">
    <property type="entry name" value="Nucleotide_cyclase"/>
</dbReference>
<dbReference type="SUPFAM" id="SSF55073">
    <property type="entry name" value="Nucleotide cyclase"/>
    <property type="match status" value="1"/>
</dbReference>
<feature type="domain" description="HTH luxR-type" evidence="1">
    <location>
        <begin position="968"/>
        <end position="1033"/>
    </location>
</feature>
<dbReference type="Gene3D" id="3.40.50.300">
    <property type="entry name" value="P-loop containing nucleotide triphosphate hydrolases"/>
    <property type="match status" value="1"/>
</dbReference>
<dbReference type="InterPro" id="IPR001054">
    <property type="entry name" value="A/G_cyclase"/>
</dbReference>
<dbReference type="SUPFAM" id="SSF48452">
    <property type="entry name" value="TPR-like"/>
    <property type="match status" value="2"/>
</dbReference>
<evidence type="ECO:0000313" key="3">
    <source>
        <dbReference type="EMBL" id="GCE15451.1"/>
    </source>
</evidence>
<dbReference type="Gene3D" id="1.25.40.10">
    <property type="entry name" value="Tetratricopeptide repeat domain"/>
    <property type="match status" value="1"/>
</dbReference>
<dbReference type="GO" id="GO:0043531">
    <property type="term" value="F:ADP binding"/>
    <property type="evidence" value="ECO:0007669"/>
    <property type="project" value="InterPro"/>
</dbReference>
<gene>
    <name evidence="3" type="ORF">KTT_53100</name>
</gene>
<keyword evidence="4" id="KW-1185">Reference proteome</keyword>
<feature type="domain" description="Guanylate cyclase" evidence="2">
    <location>
        <begin position="10"/>
        <end position="122"/>
    </location>
</feature>
<reference evidence="4" key="1">
    <citation type="submission" date="2018-12" db="EMBL/GenBank/DDBJ databases">
        <title>Tengunoibacter tsumagoiensis gen. nov., sp. nov., Dictyobacter kobayashii sp. nov., D. alpinus sp. nov., and D. joshuensis sp. nov. and description of Dictyobacteraceae fam. nov. within the order Ktedonobacterales isolated from Tengu-no-mugimeshi.</title>
        <authorList>
            <person name="Wang C.M."/>
            <person name="Zheng Y."/>
            <person name="Sakai Y."/>
            <person name="Toyoda A."/>
            <person name="Minakuchi Y."/>
            <person name="Abe K."/>
            <person name="Yokota A."/>
            <person name="Yabe S."/>
        </authorList>
    </citation>
    <scope>NUCLEOTIDE SEQUENCE [LARGE SCALE GENOMIC DNA]</scope>
    <source>
        <strain evidence="4">Uno3</strain>
    </source>
</reference>
<dbReference type="GO" id="GO:0006355">
    <property type="term" value="P:regulation of DNA-templated transcription"/>
    <property type="evidence" value="ECO:0007669"/>
    <property type="project" value="InterPro"/>
</dbReference>
<dbReference type="OrthoDB" id="9812579at2"/>
<dbReference type="InterPro" id="IPR011990">
    <property type="entry name" value="TPR-like_helical_dom_sf"/>
</dbReference>
<evidence type="ECO:0000259" key="1">
    <source>
        <dbReference type="PROSITE" id="PS50043"/>
    </source>
</evidence>
<protein>
    <recommendedName>
        <fullName evidence="5">LuxR family transcriptional regulator</fullName>
    </recommendedName>
</protein>
<dbReference type="CDD" id="cd06170">
    <property type="entry name" value="LuxR_C_like"/>
    <property type="match status" value="1"/>
</dbReference>
<dbReference type="PRINTS" id="PR00364">
    <property type="entry name" value="DISEASERSIST"/>
</dbReference>
<dbReference type="PANTHER" id="PTHR47691:SF3">
    <property type="entry name" value="HTH-TYPE TRANSCRIPTIONAL REGULATOR RV0890C-RELATED"/>
    <property type="match status" value="1"/>
</dbReference>
<dbReference type="GO" id="GO:0009190">
    <property type="term" value="P:cyclic nucleotide biosynthetic process"/>
    <property type="evidence" value="ECO:0007669"/>
    <property type="project" value="InterPro"/>
</dbReference>
<dbReference type="SUPFAM" id="SSF52540">
    <property type="entry name" value="P-loop containing nucleoside triphosphate hydrolases"/>
    <property type="match status" value="1"/>
</dbReference>
<dbReference type="Pfam" id="PF00931">
    <property type="entry name" value="NB-ARC"/>
    <property type="match status" value="1"/>
</dbReference>
<dbReference type="InterPro" id="IPR058852">
    <property type="entry name" value="HTH_77"/>
</dbReference>
<dbReference type="PROSITE" id="PS50043">
    <property type="entry name" value="HTH_LUXR_2"/>
    <property type="match status" value="1"/>
</dbReference>
<dbReference type="SUPFAM" id="SSF46894">
    <property type="entry name" value="C-terminal effector domain of the bipartite response regulators"/>
    <property type="match status" value="1"/>
</dbReference>
<accession>A0A402A932</accession>
<dbReference type="InterPro" id="IPR036388">
    <property type="entry name" value="WH-like_DNA-bd_sf"/>
</dbReference>
<dbReference type="InterPro" id="IPR027417">
    <property type="entry name" value="P-loop_NTPase"/>
</dbReference>
<dbReference type="PRINTS" id="PR00038">
    <property type="entry name" value="HTHLUXR"/>
</dbReference>
<dbReference type="Gene3D" id="3.30.70.1230">
    <property type="entry name" value="Nucleotide cyclase"/>
    <property type="match status" value="1"/>
</dbReference>